<keyword evidence="3" id="KW-1003">Cell membrane</keyword>
<accession>A0A9D1M759</accession>
<dbReference type="EMBL" id="DVNA01000070">
    <property type="protein sequence ID" value="HIU54783.1"/>
    <property type="molecule type" value="Genomic_DNA"/>
</dbReference>
<sequence>MGKFKRSERREVPPLNTSSLPDLIFTLLFFFMITTSMKEMPLMVDIDPPTATELTKLEKKSLITYLYIGKPTGYYAQKLGDENRIQLNDKFIDESDIEREMIRERAAMKEENQGYMQVSIKADRGTEMGIITATKEALKRSNNLNIVYSARGRGN</sequence>
<evidence type="ECO:0000256" key="8">
    <source>
        <dbReference type="SAM" id="Phobius"/>
    </source>
</evidence>
<dbReference type="PANTHER" id="PTHR30558">
    <property type="entry name" value="EXBD MEMBRANE COMPONENT OF PMF-DRIVEN MACROMOLECULE IMPORT SYSTEM"/>
    <property type="match status" value="1"/>
</dbReference>
<dbReference type="InterPro" id="IPR003400">
    <property type="entry name" value="ExbD"/>
</dbReference>
<comment type="subcellular location">
    <subcellularLocation>
        <location evidence="1">Cell membrane</location>
        <topology evidence="1">Single-pass membrane protein</topology>
    </subcellularLocation>
    <subcellularLocation>
        <location evidence="7">Cell membrane</location>
        <topology evidence="7">Single-pass type II membrane protein</topology>
    </subcellularLocation>
</comment>
<gene>
    <name evidence="9" type="ORF">IAB03_03130</name>
</gene>
<evidence type="ECO:0000313" key="10">
    <source>
        <dbReference type="Proteomes" id="UP000824112"/>
    </source>
</evidence>
<keyword evidence="4 7" id="KW-0812">Transmembrane</keyword>
<keyword evidence="7" id="KW-0813">Transport</keyword>
<proteinExistence type="inferred from homology"/>
<dbReference type="Pfam" id="PF02472">
    <property type="entry name" value="ExbD"/>
    <property type="match status" value="1"/>
</dbReference>
<dbReference type="Proteomes" id="UP000824112">
    <property type="component" value="Unassembled WGS sequence"/>
</dbReference>
<evidence type="ECO:0000313" key="9">
    <source>
        <dbReference type="EMBL" id="HIU54783.1"/>
    </source>
</evidence>
<evidence type="ECO:0000256" key="1">
    <source>
        <dbReference type="ARBA" id="ARBA00004162"/>
    </source>
</evidence>
<reference evidence="9" key="1">
    <citation type="submission" date="2020-10" db="EMBL/GenBank/DDBJ databases">
        <authorList>
            <person name="Gilroy R."/>
        </authorList>
    </citation>
    <scope>NUCLEOTIDE SEQUENCE</scope>
    <source>
        <strain evidence="9">CHK158-818</strain>
    </source>
</reference>
<protein>
    <submittedName>
        <fullName evidence="9">Biopolymer transporter ExbD</fullName>
    </submittedName>
</protein>
<dbReference type="PANTHER" id="PTHR30558:SF3">
    <property type="entry name" value="BIOPOLYMER TRANSPORT PROTEIN EXBD-RELATED"/>
    <property type="match status" value="1"/>
</dbReference>
<evidence type="ECO:0000256" key="7">
    <source>
        <dbReference type="RuleBase" id="RU003879"/>
    </source>
</evidence>
<name>A0A9D1M759_9BACT</name>
<comment type="caution">
    <text evidence="9">The sequence shown here is derived from an EMBL/GenBank/DDBJ whole genome shotgun (WGS) entry which is preliminary data.</text>
</comment>
<evidence type="ECO:0000256" key="6">
    <source>
        <dbReference type="ARBA" id="ARBA00023136"/>
    </source>
</evidence>
<keyword evidence="7" id="KW-0653">Protein transport</keyword>
<comment type="similarity">
    <text evidence="2 7">Belongs to the ExbD/TolR family.</text>
</comment>
<dbReference type="GO" id="GO:0022857">
    <property type="term" value="F:transmembrane transporter activity"/>
    <property type="evidence" value="ECO:0007669"/>
    <property type="project" value="InterPro"/>
</dbReference>
<evidence type="ECO:0000256" key="2">
    <source>
        <dbReference type="ARBA" id="ARBA00005811"/>
    </source>
</evidence>
<evidence type="ECO:0000256" key="3">
    <source>
        <dbReference type="ARBA" id="ARBA00022475"/>
    </source>
</evidence>
<reference evidence="9" key="2">
    <citation type="journal article" date="2021" name="PeerJ">
        <title>Extensive microbial diversity within the chicken gut microbiome revealed by metagenomics and culture.</title>
        <authorList>
            <person name="Gilroy R."/>
            <person name="Ravi A."/>
            <person name="Getino M."/>
            <person name="Pursley I."/>
            <person name="Horton D.L."/>
            <person name="Alikhan N.F."/>
            <person name="Baker D."/>
            <person name="Gharbi K."/>
            <person name="Hall N."/>
            <person name="Watson M."/>
            <person name="Adriaenssens E.M."/>
            <person name="Foster-Nyarko E."/>
            <person name="Jarju S."/>
            <person name="Secka A."/>
            <person name="Antonio M."/>
            <person name="Oren A."/>
            <person name="Chaudhuri R.R."/>
            <person name="La Ragione R."/>
            <person name="Hildebrand F."/>
            <person name="Pallen M.J."/>
        </authorList>
    </citation>
    <scope>NUCLEOTIDE SEQUENCE</scope>
    <source>
        <strain evidence="9">CHK158-818</strain>
    </source>
</reference>
<dbReference type="GO" id="GO:0005886">
    <property type="term" value="C:plasma membrane"/>
    <property type="evidence" value="ECO:0007669"/>
    <property type="project" value="UniProtKB-SubCell"/>
</dbReference>
<keyword evidence="5 8" id="KW-1133">Transmembrane helix</keyword>
<evidence type="ECO:0000256" key="4">
    <source>
        <dbReference type="ARBA" id="ARBA00022692"/>
    </source>
</evidence>
<dbReference type="AlphaFoldDB" id="A0A9D1M759"/>
<feature type="transmembrane region" description="Helical" evidence="8">
    <location>
        <begin position="20"/>
        <end position="37"/>
    </location>
</feature>
<dbReference type="GO" id="GO:0015031">
    <property type="term" value="P:protein transport"/>
    <property type="evidence" value="ECO:0007669"/>
    <property type="project" value="UniProtKB-KW"/>
</dbReference>
<evidence type="ECO:0000256" key="5">
    <source>
        <dbReference type="ARBA" id="ARBA00022989"/>
    </source>
</evidence>
<organism evidence="9 10">
    <name type="scientific">Candidatus Gallibacteroides avistercoris</name>
    <dbReference type="NCBI Taxonomy" id="2840833"/>
    <lineage>
        <taxon>Bacteria</taxon>
        <taxon>Pseudomonadati</taxon>
        <taxon>Bacteroidota</taxon>
        <taxon>Bacteroidia</taxon>
        <taxon>Bacteroidales</taxon>
        <taxon>Bacteroidaceae</taxon>
        <taxon>Bacteroidaceae incertae sedis</taxon>
        <taxon>Candidatus Gallibacteroides</taxon>
    </lineage>
</organism>
<keyword evidence="6 8" id="KW-0472">Membrane</keyword>